<dbReference type="InterPro" id="IPR012340">
    <property type="entry name" value="NA-bd_OB-fold"/>
</dbReference>
<dbReference type="Gene3D" id="2.40.50.140">
    <property type="entry name" value="Nucleic acid-binding proteins"/>
    <property type="match status" value="2"/>
</dbReference>
<keyword evidence="2" id="KW-0934">Plastid</keyword>
<dbReference type="InterPro" id="IPR035104">
    <property type="entry name" value="Ribosomal_protein_S1-like"/>
</dbReference>
<dbReference type="GO" id="GO:0003676">
    <property type="term" value="F:nucleic acid binding"/>
    <property type="evidence" value="ECO:0007669"/>
    <property type="project" value="InterPro"/>
</dbReference>
<geneLocation type="plastid" evidence="2"/>
<dbReference type="PANTHER" id="PTHR47559">
    <property type="entry name" value="OS03G0844900 PROTEIN"/>
    <property type="match status" value="1"/>
</dbReference>
<dbReference type="InterPro" id="IPR003029">
    <property type="entry name" value="S1_domain"/>
</dbReference>
<dbReference type="RefSeq" id="YP_009294141.1">
    <property type="nucleotide sequence ID" value="NC_031146.1"/>
</dbReference>
<dbReference type="PROSITE" id="PS50126">
    <property type="entry name" value="S1"/>
    <property type="match status" value="3"/>
</dbReference>
<dbReference type="InterPro" id="IPR052757">
    <property type="entry name" value="Ribosomal_protein_S1"/>
</dbReference>
<gene>
    <name evidence="2" type="primary">rps1</name>
    <name evidence="2" type="ORF">Hrub_139</name>
</gene>
<accession>A0A1C9CG72</accession>
<dbReference type="GO" id="GO:0005840">
    <property type="term" value="C:ribosome"/>
    <property type="evidence" value="ECO:0007669"/>
    <property type="project" value="UniProtKB-KW"/>
</dbReference>
<evidence type="ECO:0000313" key="2">
    <source>
        <dbReference type="EMBL" id="AOM67383.1"/>
    </source>
</evidence>
<reference evidence="2" key="1">
    <citation type="journal article" date="2016" name="BMC Biol.">
        <title>Parallel evolution of highly conserved plastid genome architecture in red seaweeds and seed plants.</title>
        <authorList>
            <person name="Lee J."/>
            <person name="Cho C.H."/>
            <person name="Park S.I."/>
            <person name="Choi J.W."/>
            <person name="Song H.S."/>
            <person name="West J.A."/>
            <person name="Bhattacharya D."/>
            <person name="Yoon H.S."/>
        </authorList>
    </citation>
    <scope>NUCLEOTIDE SEQUENCE</scope>
</reference>
<sequence length="262" mass="29963">MISNNLKSKINTKFLYADFISVLRKYQYNLNLGDIVAGSIFSEESNGYLVDIGDKTAAFLPKEETTINNINYLKKTQEFFILSYDSNLLQLVLSTRRLKYLRAWKRIKQLQEEDVIIYAMVTNKNLGGLLVNFNSVSAFVPNSHIINIAFKKAMVGTTIPLKFLVVNEHINQIILSHKRAVLSFSNFTIGNIINTKIIQIKNYGMFVQAYNLQALLHISEIPNTTLNNLNTIMKINRPFKTMIIHIDEKQGRLSVSIKRLVS</sequence>
<dbReference type="PRINTS" id="PR00681">
    <property type="entry name" value="RIBOSOMALS1"/>
</dbReference>
<keyword evidence="2" id="KW-0689">Ribosomal protein</keyword>
<proteinExistence type="predicted"/>
<dbReference type="Pfam" id="PF00575">
    <property type="entry name" value="S1"/>
    <property type="match status" value="2"/>
</dbReference>
<evidence type="ECO:0000259" key="1">
    <source>
        <dbReference type="PROSITE" id="PS50126"/>
    </source>
</evidence>
<dbReference type="GeneID" id="29070047"/>
<protein>
    <submittedName>
        <fullName evidence="2">Ribosomal protein S1</fullName>
    </submittedName>
</protein>
<feature type="domain" description="S1 motif" evidence="1">
    <location>
        <begin position="114"/>
        <end position="178"/>
    </location>
</feature>
<dbReference type="SUPFAM" id="SSF50249">
    <property type="entry name" value="Nucleic acid-binding proteins"/>
    <property type="match status" value="3"/>
</dbReference>
<feature type="domain" description="S1 motif" evidence="1">
    <location>
        <begin position="190"/>
        <end position="258"/>
    </location>
</feature>
<dbReference type="EMBL" id="KX284724">
    <property type="protein sequence ID" value="AOM67383.1"/>
    <property type="molecule type" value="Genomic_DNA"/>
</dbReference>
<name>A0A1C9CG72_9FLOR</name>
<dbReference type="PANTHER" id="PTHR47559:SF1">
    <property type="entry name" value="OS03G0844900 PROTEIN"/>
    <property type="match status" value="1"/>
</dbReference>
<dbReference type="AlphaFoldDB" id="A0A1C9CG72"/>
<organism evidence="2">
    <name type="scientific">Hildenbrandia rubra</name>
    <dbReference type="NCBI Taxonomy" id="31481"/>
    <lineage>
        <taxon>Eukaryota</taxon>
        <taxon>Rhodophyta</taxon>
        <taxon>Florideophyceae</taxon>
        <taxon>Hildenbrandiophycidae</taxon>
        <taxon>Hildenbrandiales</taxon>
        <taxon>Hildenbrandiaceae</taxon>
        <taxon>Hildenbrandia</taxon>
    </lineage>
</organism>
<keyword evidence="2" id="KW-0687">Ribonucleoprotein</keyword>
<dbReference type="SMART" id="SM00316">
    <property type="entry name" value="S1"/>
    <property type="match status" value="3"/>
</dbReference>
<feature type="domain" description="S1 motif" evidence="1">
    <location>
        <begin position="33"/>
        <end position="96"/>
    </location>
</feature>